<feature type="signal peptide" evidence="5">
    <location>
        <begin position="1"/>
        <end position="20"/>
    </location>
</feature>
<comment type="similarity">
    <text evidence="1">Belongs to the glycosyl hydrolase 16 family.</text>
</comment>
<dbReference type="PROSITE" id="PS51762">
    <property type="entry name" value="GH16_2"/>
    <property type="match status" value="1"/>
</dbReference>
<feature type="domain" description="GH16" evidence="6">
    <location>
        <begin position="110"/>
        <end position="379"/>
    </location>
</feature>
<evidence type="ECO:0000313" key="8">
    <source>
        <dbReference type="Proteomes" id="UP000813824"/>
    </source>
</evidence>
<evidence type="ECO:0000256" key="2">
    <source>
        <dbReference type="ARBA" id="ARBA00022801"/>
    </source>
</evidence>
<dbReference type="FunFam" id="2.60.120.200:FF:000114">
    <property type="entry name" value="Probable endo-1,3(4)-beta-glucanase NFIA_089530"/>
    <property type="match status" value="1"/>
</dbReference>
<evidence type="ECO:0000256" key="5">
    <source>
        <dbReference type="SAM" id="SignalP"/>
    </source>
</evidence>
<reference evidence="7" key="1">
    <citation type="journal article" date="2021" name="New Phytol.">
        <title>Evolutionary innovations through gain and loss of genes in the ectomycorrhizal Boletales.</title>
        <authorList>
            <person name="Wu G."/>
            <person name="Miyauchi S."/>
            <person name="Morin E."/>
            <person name="Kuo A."/>
            <person name="Drula E."/>
            <person name="Varga T."/>
            <person name="Kohler A."/>
            <person name="Feng B."/>
            <person name="Cao Y."/>
            <person name="Lipzen A."/>
            <person name="Daum C."/>
            <person name="Hundley H."/>
            <person name="Pangilinan J."/>
            <person name="Johnson J."/>
            <person name="Barry K."/>
            <person name="LaButti K."/>
            <person name="Ng V."/>
            <person name="Ahrendt S."/>
            <person name="Min B."/>
            <person name="Choi I.G."/>
            <person name="Park H."/>
            <person name="Plett J.M."/>
            <person name="Magnuson J."/>
            <person name="Spatafora J.W."/>
            <person name="Nagy L.G."/>
            <person name="Henrissat B."/>
            <person name="Grigoriev I.V."/>
            <person name="Yang Z.L."/>
            <person name="Xu J."/>
            <person name="Martin F.M."/>
        </authorList>
    </citation>
    <scope>NUCLEOTIDE SEQUENCE</scope>
    <source>
        <strain evidence="7">KKN 215</strain>
    </source>
</reference>
<dbReference type="PANTHER" id="PTHR10963:SF24">
    <property type="entry name" value="GLYCOSIDASE C21B10.07-RELATED"/>
    <property type="match status" value="1"/>
</dbReference>
<evidence type="ECO:0000256" key="1">
    <source>
        <dbReference type="ARBA" id="ARBA00006865"/>
    </source>
</evidence>
<keyword evidence="8" id="KW-1185">Reference proteome</keyword>
<evidence type="ECO:0000256" key="3">
    <source>
        <dbReference type="ARBA" id="ARBA00023295"/>
    </source>
</evidence>
<dbReference type="InterPro" id="IPR050546">
    <property type="entry name" value="Glycosyl_Hydrlase_16"/>
</dbReference>
<organism evidence="7 8">
    <name type="scientific">Cristinia sonorae</name>
    <dbReference type="NCBI Taxonomy" id="1940300"/>
    <lineage>
        <taxon>Eukaryota</taxon>
        <taxon>Fungi</taxon>
        <taxon>Dikarya</taxon>
        <taxon>Basidiomycota</taxon>
        <taxon>Agaricomycotina</taxon>
        <taxon>Agaricomycetes</taxon>
        <taxon>Agaricomycetidae</taxon>
        <taxon>Agaricales</taxon>
        <taxon>Pleurotineae</taxon>
        <taxon>Stephanosporaceae</taxon>
        <taxon>Cristinia</taxon>
    </lineage>
</organism>
<dbReference type="OrthoDB" id="192832at2759"/>
<dbReference type="Gene3D" id="2.60.120.200">
    <property type="match status" value="1"/>
</dbReference>
<keyword evidence="5" id="KW-0732">Signal</keyword>
<dbReference type="PANTHER" id="PTHR10963">
    <property type="entry name" value="GLYCOSYL HYDROLASE-RELATED"/>
    <property type="match status" value="1"/>
</dbReference>
<dbReference type="InterPro" id="IPR013320">
    <property type="entry name" value="ConA-like_dom_sf"/>
</dbReference>
<sequence length="423" mass="44953">MYLHLPLILSLVATAAPSSAESNLLSRLHRRAIKHSSGFARDLRLTFNGVRSEQPPALANARVYCVSSPNSGLGDPPAIPSPNPTSPAQPANGTSTRGSSSPSSSGSSAAPTGGASLPPSPWKLLQSYQGKSFFDGWDFFTGADPTHGQVTYIDRGTAQSAGLIDVNSAGNIIMRVETTAKVPVTRQSVRITTKQSYTGGLVIMDSVHMPTGCGTWPAFWSNGPNWPNGGEIDILEGVHDYTNNQMTIHTNAGCNLASNSGFSGDLVGGTNCAALDTGNQGCGIRSKDANSYGAPFNNIGGGVYAMKWDNDGVAVWWFPRNNIPRDISGNQPQPSNWGTPQSFWPASGCDPFAFFHDHSAIFDTTLCGDWASGVWNSAGIPGQEQSCAQRTGVSTCEEFIRNNGAAFNDAYWEVSYVKIYQQS</sequence>
<dbReference type="GO" id="GO:0009251">
    <property type="term" value="P:glucan catabolic process"/>
    <property type="evidence" value="ECO:0007669"/>
    <property type="project" value="TreeGrafter"/>
</dbReference>
<protein>
    <submittedName>
        <fullName evidence="7">Concanavalin A-like lectin/glucanase domain-containing protein</fullName>
    </submittedName>
</protein>
<proteinExistence type="inferred from homology"/>
<evidence type="ECO:0000313" key="7">
    <source>
        <dbReference type="EMBL" id="KAH8101373.1"/>
    </source>
</evidence>
<dbReference type="AlphaFoldDB" id="A0A8K0UQN4"/>
<keyword evidence="3" id="KW-0326">Glycosidase</keyword>
<dbReference type="CDD" id="cd02181">
    <property type="entry name" value="GH16_fungal_Lam16A_glucanase"/>
    <property type="match status" value="1"/>
</dbReference>
<dbReference type="Proteomes" id="UP000813824">
    <property type="component" value="Unassembled WGS sequence"/>
</dbReference>
<feature type="chain" id="PRO_5035466143" evidence="5">
    <location>
        <begin position="21"/>
        <end position="423"/>
    </location>
</feature>
<comment type="caution">
    <text evidence="7">The sequence shown here is derived from an EMBL/GenBank/DDBJ whole genome shotgun (WGS) entry which is preliminary data.</text>
</comment>
<dbReference type="SUPFAM" id="SSF49899">
    <property type="entry name" value="Concanavalin A-like lectins/glucanases"/>
    <property type="match status" value="1"/>
</dbReference>
<dbReference type="EMBL" id="JAEVFJ010000012">
    <property type="protein sequence ID" value="KAH8101373.1"/>
    <property type="molecule type" value="Genomic_DNA"/>
</dbReference>
<name>A0A8K0UQN4_9AGAR</name>
<dbReference type="GO" id="GO:0004553">
    <property type="term" value="F:hydrolase activity, hydrolyzing O-glycosyl compounds"/>
    <property type="evidence" value="ECO:0007669"/>
    <property type="project" value="InterPro"/>
</dbReference>
<dbReference type="InterPro" id="IPR000757">
    <property type="entry name" value="Beta-glucanase-like"/>
</dbReference>
<feature type="compositionally biased region" description="Low complexity" evidence="4">
    <location>
        <begin position="93"/>
        <end position="117"/>
    </location>
</feature>
<accession>A0A8K0UQN4</accession>
<feature type="compositionally biased region" description="Pro residues" evidence="4">
    <location>
        <begin position="77"/>
        <end position="87"/>
    </location>
</feature>
<keyword evidence="2" id="KW-0378">Hydrolase</keyword>
<evidence type="ECO:0000259" key="6">
    <source>
        <dbReference type="PROSITE" id="PS51762"/>
    </source>
</evidence>
<gene>
    <name evidence="7" type="ORF">BXZ70DRAFT_88674</name>
</gene>
<evidence type="ECO:0000256" key="4">
    <source>
        <dbReference type="SAM" id="MobiDB-lite"/>
    </source>
</evidence>
<feature type="region of interest" description="Disordered" evidence="4">
    <location>
        <begin position="71"/>
        <end position="121"/>
    </location>
</feature>
<dbReference type="Pfam" id="PF26113">
    <property type="entry name" value="GH16_XgeA"/>
    <property type="match status" value="1"/>
</dbReference>